<dbReference type="STRING" id="1317124.DW2_14225"/>
<dbReference type="PATRIC" id="fig|1317124.6.peg.2859"/>
<name>A0A085TTW7_9RHOB</name>
<keyword evidence="2" id="KW-1185">Reference proteome</keyword>
<dbReference type="RefSeq" id="WP_038147662.1">
    <property type="nucleotide sequence ID" value="NZ_AQRC01000012.1"/>
</dbReference>
<reference evidence="1 2" key="2">
    <citation type="journal article" date="2015" name="Antonie Van Leeuwenhoek">
        <title>Thioclava indica sp. nov., isolated from surface seawater of the Indian Ocean.</title>
        <authorList>
            <person name="Liu Y."/>
            <person name="Lai Q."/>
            <person name="Du J."/>
            <person name="Xu H."/>
            <person name="Jiang L."/>
            <person name="Shao Z."/>
        </authorList>
    </citation>
    <scope>NUCLEOTIDE SEQUENCE [LARGE SCALE GENOMIC DNA]</scope>
    <source>
        <strain evidence="1 2">13D2W-2</strain>
    </source>
</reference>
<proteinExistence type="predicted"/>
<organism evidence="1 2">
    <name type="scientific">Thioclava atlantica</name>
    <dbReference type="NCBI Taxonomy" id="1317124"/>
    <lineage>
        <taxon>Bacteria</taxon>
        <taxon>Pseudomonadati</taxon>
        <taxon>Pseudomonadota</taxon>
        <taxon>Alphaproteobacteria</taxon>
        <taxon>Rhodobacterales</taxon>
        <taxon>Paracoccaceae</taxon>
        <taxon>Thioclava</taxon>
    </lineage>
</organism>
<comment type="caution">
    <text evidence="1">The sequence shown here is derived from an EMBL/GenBank/DDBJ whole genome shotgun (WGS) entry which is preliminary data.</text>
</comment>
<evidence type="ECO:0000313" key="1">
    <source>
        <dbReference type="EMBL" id="KFE34164.1"/>
    </source>
</evidence>
<protein>
    <submittedName>
        <fullName evidence="1">Uncharacterized protein</fullName>
    </submittedName>
</protein>
<dbReference type="AlphaFoldDB" id="A0A085TTW7"/>
<sequence length="117" mass="13335">MLHRRAPADELAHIRSEIARLRRREAELREAYLTQPDMPRLGRWSRVEIVTQSRQVLEPRLLPEAIRSDPAFHRMKVTRVLHTLPHSAPAPRHPMLATVDGHLAAAPGLAVTLCELH</sequence>
<gene>
    <name evidence="1" type="ORF">DW2_14225</name>
</gene>
<accession>A0A085TTW7</accession>
<evidence type="ECO:0000313" key="2">
    <source>
        <dbReference type="Proteomes" id="UP000028607"/>
    </source>
</evidence>
<dbReference type="EMBL" id="AQRC01000012">
    <property type="protein sequence ID" value="KFE34164.1"/>
    <property type="molecule type" value="Genomic_DNA"/>
</dbReference>
<dbReference type="Proteomes" id="UP000028607">
    <property type="component" value="Unassembled WGS sequence"/>
</dbReference>
<dbReference type="OrthoDB" id="7689895at2"/>
<reference evidence="2" key="1">
    <citation type="submission" date="2013-04" db="EMBL/GenBank/DDBJ databases">
        <title>Thioclava sp. 13D2W-2 Genome Sequencing.</title>
        <authorList>
            <person name="Lai Q."/>
            <person name="Li G."/>
            <person name="Shao Z."/>
        </authorList>
    </citation>
    <scope>NUCLEOTIDE SEQUENCE [LARGE SCALE GENOMIC DNA]</scope>
    <source>
        <strain evidence="2">13D2W-2</strain>
    </source>
</reference>
<dbReference type="eggNOG" id="ENOG5033MFS">
    <property type="taxonomic scope" value="Bacteria"/>
</dbReference>